<keyword evidence="10" id="KW-0408">Iron</keyword>
<evidence type="ECO:0000313" key="14">
    <source>
        <dbReference type="EMBL" id="BDI32701.1"/>
    </source>
</evidence>
<organism evidence="14 15">
    <name type="scientific">Capsulimonas corticalis</name>
    <dbReference type="NCBI Taxonomy" id="2219043"/>
    <lineage>
        <taxon>Bacteria</taxon>
        <taxon>Bacillati</taxon>
        <taxon>Armatimonadota</taxon>
        <taxon>Armatimonadia</taxon>
        <taxon>Capsulimonadales</taxon>
        <taxon>Capsulimonadaceae</taxon>
        <taxon>Capsulimonas</taxon>
    </lineage>
</organism>
<keyword evidence="15" id="KW-1185">Reference proteome</keyword>
<keyword evidence="6" id="KW-0816">Tricarboxylic acid cycle</keyword>
<dbReference type="Pfam" id="PF13183">
    <property type="entry name" value="Fer4_8"/>
    <property type="match status" value="1"/>
</dbReference>
<keyword evidence="11" id="KW-0411">Iron-sulfur</keyword>
<dbReference type="GO" id="GO:0051537">
    <property type="term" value="F:2 iron, 2 sulfur cluster binding"/>
    <property type="evidence" value="ECO:0007669"/>
    <property type="project" value="UniProtKB-KW"/>
</dbReference>
<evidence type="ECO:0000256" key="2">
    <source>
        <dbReference type="ARBA" id="ARBA00001966"/>
    </source>
</evidence>
<evidence type="ECO:0000256" key="10">
    <source>
        <dbReference type="ARBA" id="ARBA00023004"/>
    </source>
</evidence>
<evidence type="ECO:0000256" key="6">
    <source>
        <dbReference type="ARBA" id="ARBA00022532"/>
    </source>
</evidence>
<keyword evidence="8" id="KW-0479">Metal-binding</keyword>
<dbReference type="GO" id="GO:0051539">
    <property type="term" value="F:4 iron, 4 sulfur cluster binding"/>
    <property type="evidence" value="ECO:0007669"/>
    <property type="project" value="UniProtKB-KW"/>
</dbReference>
<keyword evidence="9" id="KW-0560">Oxidoreductase</keyword>
<evidence type="ECO:0000256" key="11">
    <source>
        <dbReference type="ARBA" id="ARBA00023014"/>
    </source>
</evidence>
<evidence type="ECO:0000256" key="3">
    <source>
        <dbReference type="ARBA" id="ARBA00009433"/>
    </source>
</evidence>
<dbReference type="InterPro" id="IPR025192">
    <property type="entry name" value="Succ_DH/fum_Rdtase_N"/>
</dbReference>
<keyword evidence="5" id="KW-0004">4Fe-4S</keyword>
<dbReference type="GO" id="GO:0051538">
    <property type="term" value="F:3 iron, 4 sulfur cluster binding"/>
    <property type="evidence" value="ECO:0007669"/>
    <property type="project" value="UniProtKB-KW"/>
</dbReference>
<evidence type="ECO:0000256" key="7">
    <source>
        <dbReference type="ARBA" id="ARBA00022714"/>
    </source>
</evidence>
<dbReference type="EMBL" id="AP025739">
    <property type="protein sequence ID" value="BDI32701.1"/>
    <property type="molecule type" value="Genomic_DNA"/>
</dbReference>
<dbReference type="NCBIfam" id="NF006391">
    <property type="entry name" value="PRK08640.1"/>
    <property type="match status" value="1"/>
</dbReference>
<dbReference type="InterPro" id="IPR050573">
    <property type="entry name" value="SDH/FRD_Iron-Sulfur"/>
</dbReference>
<dbReference type="Proteomes" id="UP000287394">
    <property type="component" value="Chromosome"/>
</dbReference>
<dbReference type="PROSITE" id="PS00198">
    <property type="entry name" value="4FE4S_FER_1"/>
    <property type="match status" value="1"/>
</dbReference>
<dbReference type="InterPro" id="IPR036010">
    <property type="entry name" value="2Fe-2S_ferredoxin-like_sf"/>
</dbReference>
<keyword evidence="7" id="KW-0001">2Fe-2S</keyword>
<sequence length="251" mass="28006">MADAKTILVKIKRRKDQNSAPYWEEFAVPHQPNMNVISLLMEIRKNPVTSDGKQTTAPVWDMNCLENVCGSCTMVMNGRVGQSCATLVANLQQPITLEPMTKFPTVKDLIVDRSRMFENLKKIRGWIPIDGTYDLGPGPRMNERDRQEAYEFSQCMTCGSCLEACPQVNEHSNFIGPAAIGQVRLFNSHPTGHMNADERLEAIGGSDGVTSCGNAQNCVKVCPKNIPLTDAIAEMHRDVTLFKIKRFFRGK</sequence>
<dbReference type="SUPFAM" id="SSF54292">
    <property type="entry name" value="2Fe-2S ferredoxin-like"/>
    <property type="match status" value="1"/>
</dbReference>
<dbReference type="AlphaFoldDB" id="A0A402CQG3"/>
<comment type="cofactor">
    <cofactor evidence="13">
        <name>[2Fe-2S] cluster</name>
        <dbReference type="ChEBI" id="CHEBI:190135"/>
    </cofactor>
</comment>
<dbReference type="GO" id="GO:0022904">
    <property type="term" value="P:respiratory electron transport chain"/>
    <property type="evidence" value="ECO:0007669"/>
    <property type="project" value="TreeGrafter"/>
</dbReference>
<comment type="similarity">
    <text evidence="3">Belongs to the succinate dehydrogenase/fumarate reductase iron-sulfur protein family.</text>
</comment>
<dbReference type="Gene3D" id="3.10.20.30">
    <property type="match status" value="1"/>
</dbReference>
<evidence type="ECO:0000256" key="1">
    <source>
        <dbReference type="ARBA" id="ARBA00001927"/>
    </source>
</evidence>
<dbReference type="GO" id="GO:0008177">
    <property type="term" value="F:succinate dehydrogenase (quinone) activity"/>
    <property type="evidence" value="ECO:0007669"/>
    <property type="project" value="UniProtKB-EC"/>
</dbReference>
<dbReference type="GO" id="GO:0009055">
    <property type="term" value="F:electron transfer activity"/>
    <property type="evidence" value="ECO:0007669"/>
    <property type="project" value="InterPro"/>
</dbReference>
<dbReference type="EC" id="1.3.5.1" evidence="4"/>
<dbReference type="GO" id="GO:0006099">
    <property type="term" value="P:tricarboxylic acid cycle"/>
    <property type="evidence" value="ECO:0007669"/>
    <property type="project" value="UniProtKB-KW"/>
</dbReference>
<dbReference type="KEGG" id="ccot:CCAX7_47520"/>
<dbReference type="RefSeq" id="WP_119319595.1">
    <property type="nucleotide sequence ID" value="NZ_AP025739.1"/>
</dbReference>
<keyword evidence="12" id="KW-0003">3Fe-4S</keyword>
<dbReference type="Gene3D" id="1.10.1060.10">
    <property type="entry name" value="Alpha-helical ferredoxin"/>
    <property type="match status" value="1"/>
</dbReference>
<dbReference type="Pfam" id="PF13085">
    <property type="entry name" value="Fer2_3"/>
    <property type="match status" value="1"/>
</dbReference>
<dbReference type="InterPro" id="IPR017896">
    <property type="entry name" value="4Fe4S_Fe-S-bd"/>
</dbReference>
<reference evidence="14 15" key="1">
    <citation type="journal article" date="2019" name="Int. J. Syst. Evol. Microbiol.">
        <title>Capsulimonas corticalis gen. nov., sp. nov., an aerobic capsulated bacterium, of a novel bacterial order, Capsulimonadales ord. nov., of the class Armatimonadia of the phylum Armatimonadetes.</title>
        <authorList>
            <person name="Li J."/>
            <person name="Kudo C."/>
            <person name="Tonouchi A."/>
        </authorList>
    </citation>
    <scope>NUCLEOTIDE SEQUENCE [LARGE SCALE GENOMIC DNA]</scope>
    <source>
        <strain evidence="14 15">AX-7</strain>
    </source>
</reference>
<evidence type="ECO:0000256" key="4">
    <source>
        <dbReference type="ARBA" id="ARBA00012792"/>
    </source>
</evidence>
<dbReference type="InterPro" id="IPR009051">
    <property type="entry name" value="Helical_ferredxn"/>
</dbReference>
<dbReference type="FunFam" id="3.10.20.30:FF:000018">
    <property type="entry name" value="Succinate dehydrogenase iron-sulfur subunit"/>
    <property type="match status" value="1"/>
</dbReference>
<protein>
    <recommendedName>
        <fullName evidence="4">succinate dehydrogenase</fullName>
        <ecNumber evidence="4">1.3.5.1</ecNumber>
    </recommendedName>
</protein>
<evidence type="ECO:0000256" key="9">
    <source>
        <dbReference type="ARBA" id="ARBA00023002"/>
    </source>
</evidence>
<dbReference type="PROSITE" id="PS51379">
    <property type="entry name" value="4FE4S_FER_2"/>
    <property type="match status" value="1"/>
</dbReference>
<dbReference type="SUPFAM" id="SSF46548">
    <property type="entry name" value="alpha-helical ferredoxin"/>
    <property type="match status" value="1"/>
</dbReference>
<proteinExistence type="inferred from homology"/>
<dbReference type="PANTHER" id="PTHR11921">
    <property type="entry name" value="SUCCINATE DEHYDROGENASE IRON-SULFUR PROTEIN"/>
    <property type="match status" value="1"/>
</dbReference>
<dbReference type="FunCoup" id="A0A402CQG3">
    <property type="interactions" value="421"/>
</dbReference>
<comment type="cofactor">
    <cofactor evidence="2">
        <name>[4Fe-4S] cluster</name>
        <dbReference type="ChEBI" id="CHEBI:49883"/>
    </cofactor>
</comment>
<dbReference type="PANTHER" id="PTHR11921:SF29">
    <property type="entry name" value="SUCCINATE DEHYDROGENASE [UBIQUINONE] IRON-SULFUR SUBUNIT, MITOCHONDRIAL"/>
    <property type="match status" value="1"/>
</dbReference>
<dbReference type="InterPro" id="IPR004489">
    <property type="entry name" value="Succ_DH/fum_Rdtase_Fe-S"/>
</dbReference>
<dbReference type="InterPro" id="IPR012675">
    <property type="entry name" value="Beta-grasp_dom_sf"/>
</dbReference>
<evidence type="ECO:0000256" key="5">
    <source>
        <dbReference type="ARBA" id="ARBA00022485"/>
    </source>
</evidence>
<dbReference type="NCBIfam" id="TIGR00384">
    <property type="entry name" value="dhsB"/>
    <property type="match status" value="1"/>
</dbReference>
<dbReference type="GO" id="GO:0046872">
    <property type="term" value="F:metal ion binding"/>
    <property type="evidence" value="ECO:0007669"/>
    <property type="project" value="UniProtKB-KW"/>
</dbReference>
<evidence type="ECO:0000256" key="8">
    <source>
        <dbReference type="ARBA" id="ARBA00022723"/>
    </source>
</evidence>
<gene>
    <name evidence="14" type="primary">sdhB</name>
    <name evidence="14" type="ORF">CCAX7_47520</name>
</gene>
<evidence type="ECO:0000256" key="13">
    <source>
        <dbReference type="ARBA" id="ARBA00034078"/>
    </source>
</evidence>
<dbReference type="InterPro" id="IPR017900">
    <property type="entry name" value="4Fe4S_Fe_S_CS"/>
</dbReference>
<comment type="cofactor">
    <cofactor evidence="1">
        <name>[3Fe-4S] cluster</name>
        <dbReference type="ChEBI" id="CHEBI:21137"/>
    </cofactor>
</comment>
<evidence type="ECO:0000256" key="12">
    <source>
        <dbReference type="ARBA" id="ARBA00023291"/>
    </source>
</evidence>
<dbReference type="OrthoDB" id="9804391at2"/>
<name>A0A402CQG3_9BACT</name>
<evidence type="ECO:0000313" key="15">
    <source>
        <dbReference type="Proteomes" id="UP000287394"/>
    </source>
</evidence>
<dbReference type="FunFam" id="1.10.1060.10:FF:000005">
    <property type="entry name" value="Succinate dehydrogenase iron-sulfur subunit"/>
    <property type="match status" value="1"/>
</dbReference>
<accession>A0A402CQG3</accession>